<reference evidence="1" key="1">
    <citation type="submission" date="2011-11" db="EMBL/GenBank/DDBJ databases">
        <title>The Genome Sequence of Fusarium oxysporum PHW808.</title>
        <authorList>
            <consortium name="The Broad Institute Genome Sequencing Platform"/>
            <person name="Ma L.-J."/>
            <person name="Gale L.R."/>
            <person name="Schwartz D.C."/>
            <person name="Zhou S."/>
            <person name="Corby-Kistler H."/>
            <person name="Young S.K."/>
            <person name="Zeng Q."/>
            <person name="Gargeya S."/>
            <person name="Fitzgerald M."/>
            <person name="Haas B."/>
            <person name="Abouelleil A."/>
            <person name="Alvarado L."/>
            <person name="Arachchi H.M."/>
            <person name="Berlin A."/>
            <person name="Brown A."/>
            <person name="Chapman S.B."/>
            <person name="Chen Z."/>
            <person name="Dunbar C."/>
            <person name="Freedman E."/>
            <person name="Gearin G."/>
            <person name="Goldberg J."/>
            <person name="Griggs A."/>
            <person name="Gujja S."/>
            <person name="Heiman D."/>
            <person name="Howarth C."/>
            <person name="Larson L."/>
            <person name="Lui A."/>
            <person name="MacDonald P.J.P."/>
            <person name="Montmayeur A."/>
            <person name="Murphy C."/>
            <person name="Neiman D."/>
            <person name="Pearson M."/>
            <person name="Priest M."/>
            <person name="Roberts A."/>
            <person name="Saif S."/>
            <person name="Shea T."/>
            <person name="Shenoy N."/>
            <person name="Sisk P."/>
            <person name="Stolte C."/>
            <person name="Sykes S."/>
            <person name="Wortman J."/>
            <person name="Nusbaum C."/>
            <person name="Birren B."/>
        </authorList>
    </citation>
    <scope>NUCLEOTIDE SEQUENCE [LARGE SCALE GENOMIC DNA]</scope>
    <source>
        <strain evidence="1">54008</strain>
    </source>
</reference>
<protein>
    <submittedName>
        <fullName evidence="1">Uncharacterized protein</fullName>
    </submittedName>
</protein>
<gene>
    <name evidence="1" type="ORF">FOPG_08053</name>
</gene>
<organism evidence="1">
    <name type="scientific">Fusarium oxysporum f. sp. conglutinans race 2 54008</name>
    <dbReference type="NCBI Taxonomy" id="1089457"/>
    <lineage>
        <taxon>Eukaryota</taxon>
        <taxon>Fungi</taxon>
        <taxon>Dikarya</taxon>
        <taxon>Ascomycota</taxon>
        <taxon>Pezizomycotina</taxon>
        <taxon>Sordariomycetes</taxon>
        <taxon>Hypocreomycetidae</taxon>
        <taxon>Hypocreales</taxon>
        <taxon>Nectriaceae</taxon>
        <taxon>Fusarium</taxon>
        <taxon>Fusarium oxysporum species complex</taxon>
    </lineage>
</organism>
<proteinExistence type="predicted"/>
<dbReference type="HOGENOM" id="CLU_2158473_0_0_1"/>
<name>X0HM01_FUSOX</name>
<dbReference type="Proteomes" id="UP000030676">
    <property type="component" value="Unassembled WGS sequence"/>
</dbReference>
<dbReference type="AlphaFoldDB" id="X0HM01"/>
<dbReference type="EMBL" id="JH658845">
    <property type="protein sequence ID" value="EXL77492.1"/>
    <property type="molecule type" value="Genomic_DNA"/>
</dbReference>
<accession>X0HM01</accession>
<reference evidence="1" key="2">
    <citation type="submission" date="2012-05" db="EMBL/GenBank/DDBJ databases">
        <title>The Genome Annotation of Fusarium oxysporum PHW808.</title>
        <authorList>
            <consortium name="The Broad Institute Genomics Platform"/>
            <person name="Ma L.-J."/>
            <person name="Corby-Kistler H."/>
            <person name="Broz K."/>
            <person name="Gale L.R."/>
            <person name="Jonkers W."/>
            <person name="O'Donnell K."/>
            <person name="Ploetz R."/>
            <person name="Steinberg C."/>
            <person name="Schwartz D.C."/>
            <person name="VanEtten H."/>
            <person name="Zhou S."/>
            <person name="Young S.K."/>
            <person name="Zeng Q."/>
            <person name="Gargeya S."/>
            <person name="Fitzgerald M."/>
            <person name="Abouelleil A."/>
            <person name="Alvarado L."/>
            <person name="Chapman S.B."/>
            <person name="Gainer-Dewar J."/>
            <person name="Goldberg J."/>
            <person name="Griggs A."/>
            <person name="Gujja S."/>
            <person name="Hansen M."/>
            <person name="Howarth C."/>
            <person name="Imamovic A."/>
            <person name="Ireland A."/>
            <person name="Larimer J."/>
            <person name="McCowan C."/>
            <person name="Murphy C."/>
            <person name="Pearson M."/>
            <person name="Poon T.W."/>
            <person name="Priest M."/>
            <person name="Roberts A."/>
            <person name="Saif S."/>
            <person name="Shea T."/>
            <person name="Sykes S."/>
            <person name="Wortman J."/>
            <person name="Nusbaum C."/>
            <person name="Birren B."/>
        </authorList>
    </citation>
    <scope>NUCLEOTIDE SEQUENCE</scope>
    <source>
        <strain evidence="1">54008</strain>
    </source>
</reference>
<evidence type="ECO:0000313" key="1">
    <source>
        <dbReference type="EMBL" id="EXL77492.1"/>
    </source>
</evidence>
<sequence>MQTENYQHFHRRPNSRCQHQWISSPRCLLIFSKSFLRLHDRRKGPPRCICLVRLTNPGSILDRQNVGSLHNCLKIRQFSSVGLLSGLLCRDRESPIVSQVVILRLFVPRPL</sequence>